<name>A0ABQ2D3P4_9DEIO</name>
<dbReference type="InterPro" id="IPR001853">
    <property type="entry name" value="DSBA-like_thioredoxin_dom"/>
</dbReference>
<protein>
    <submittedName>
        <fullName evidence="2">DSBA oxidoreductase</fullName>
    </submittedName>
</protein>
<evidence type="ECO:0000313" key="2">
    <source>
        <dbReference type="EMBL" id="GGJ40842.1"/>
    </source>
</evidence>
<sequence length="252" mass="28486">MSETETLICEGDTCEVRPAEPQTIKPINLKPSPNLNIQIVSDWVCPFCPIGEANLQKGLDLLRQNGIWNGEASIEMLPFQLNPEVPEGGVDHLEHLSKKFGSRERVEQMQDMITQKAKDAGWEYRFDRVTISPNTINAHRLARFAQERGKQTEITELLFRAYFTEGKNLSDLDTLTELGVQAGLDREEVAAYLHSNQDVQDIRTFDQHIKRQGVQGVPFFIVNGYAVANGAMPPEHFQNAIQEVLKLQEQAQ</sequence>
<evidence type="ECO:0000313" key="3">
    <source>
        <dbReference type="Proteomes" id="UP000632222"/>
    </source>
</evidence>
<dbReference type="PANTHER" id="PTHR13887:SF41">
    <property type="entry name" value="THIOREDOXIN SUPERFAMILY PROTEIN"/>
    <property type="match status" value="1"/>
</dbReference>
<dbReference type="PANTHER" id="PTHR13887">
    <property type="entry name" value="GLUTATHIONE S-TRANSFERASE KAPPA"/>
    <property type="match status" value="1"/>
</dbReference>
<reference evidence="3" key="1">
    <citation type="journal article" date="2019" name="Int. J. Syst. Evol. Microbiol.">
        <title>The Global Catalogue of Microorganisms (GCM) 10K type strain sequencing project: providing services to taxonomists for standard genome sequencing and annotation.</title>
        <authorList>
            <consortium name="The Broad Institute Genomics Platform"/>
            <consortium name="The Broad Institute Genome Sequencing Center for Infectious Disease"/>
            <person name="Wu L."/>
            <person name="Ma J."/>
        </authorList>
    </citation>
    <scope>NUCLEOTIDE SEQUENCE [LARGE SCALE GENOMIC DNA]</scope>
    <source>
        <strain evidence="3">JCM 14370</strain>
    </source>
</reference>
<dbReference type="SUPFAM" id="SSF52833">
    <property type="entry name" value="Thioredoxin-like"/>
    <property type="match status" value="1"/>
</dbReference>
<keyword evidence="3" id="KW-1185">Reference proteome</keyword>
<dbReference type="InterPro" id="IPR036249">
    <property type="entry name" value="Thioredoxin-like_sf"/>
</dbReference>
<dbReference type="Gene3D" id="3.40.30.10">
    <property type="entry name" value="Glutaredoxin"/>
    <property type="match status" value="1"/>
</dbReference>
<dbReference type="CDD" id="cd03024">
    <property type="entry name" value="DsbA_FrnE"/>
    <property type="match status" value="1"/>
</dbReference>
<accession>A0ABQ2D3P4</accession>
<organism evidence="2 3">
    <name type="scientific">Deinococcus roseus</name>
    <dbReference type="NCBI Taxonomy" id="392414"/>
    <lineage>
        <taxon>Bacteria</taxon>
        <taxon>Thermotogati</taxon>
        <taxon>Deinococcota</taxon>
        <taxon>Deinococci</taxon>
        <taxon>Deinococcales</taxon>
        <taxon>Deinococcaceae</taxon>
        <taxon>Deinococcus</taxon>
    </lineage>
</organism>
<gene>
    <name evidence="2" type="primary">dsb</name>
    <name evidence="2" type="ORF">GCM10008938_28600</name>
</gene>
<evidence type="ECO:0000259" key="1">
    <source>
        <dbReference type="Pfam" id="PF01323"/>
    </source>
</evidence>
<dbReference type="RefSeq" id="WP_189003389.1">
    <property type="nucleotide sequence ID" value="NZ_BMOD01000010.1"/>
</dbReference>
<dbReference type="Proteomes" id="UP000632222">
    <property type="component" value="Unassembled WGS sequence"/>
</dbReference>
<feature type="domain" description="DSBA-like thioredoxin" evidence="1">
    <location>
        <begin position="37"/>
        <end position="242"/>
    </location>
</feature>
<comment type="caution">
    <text evidence="2">The sequence shown here is derived from an EMBL/GenBank/DDBJ whole genome shotgun (WGS) entry which is preliminary data.</text>
</comment>
<dbReference type="EMBL" id="BMOD01000010">
    <property type="protein sequence ID" value="GGJ40842.1"/>
    <property type="molecule type" value="Genomic_DNA"/>
</dbReference>
<dbReference type="Pfam" id="PF01323">
    <property type="entry name" value="DSBA"/>
    <property type="match status" value="1"/>
</dbReference>
<proteinExistence type="predicted"/>